<accession>A0A8J3GR81</accession>
<comment type="caution">
    <text evidence="1">The sequence shown here is derived from an EMBL/GenBank/DDBJ whole genome shotgun (WGS) entry which is preliminary data.</text>
</comment>
<name>A0A8J3GR81_9MICO</name>
<protein>
    <submittedName>
        <fullName evidence="1">Uncharacterized protein</fullName>
    </submittedName>
</protein>
<keyword evidence="2" id="KW-1185">Reference proteome</keyword>
<reference evidence="1" key="2">
    <citation type="submission" date="2020-09" db="EMBL/GenBank/DDBJ databases">
        <authorList>
            <person name="Sun Q."/>
            <person name="Zhou Y."/>
        </authorList>
    </citation>
    <scope>NUCLEOTIDE SEQUENCE</scope>
    <source>
        <strain evidence="1">CGMCC 1.16548</strain>
    </source>
</reference>
<organism evidence="1 2">
    <name type="scientific">Pseudolysinimonas yzui</name>
    <dbReference type="NCBI Taxonomy" id="2708254"/>
    <lineage>
        <taxon>Bacteria</taxon>
        <taxon>Bacillati</taxon>
        <taxon>Actinomycetota</taxon>
        <taxon>Actinomycetes</taxon>
        <taxon>Micrococcales</taxon>
        <taxon>Microbacteriaceae</taxon>
        <taxon>Pseudolysinimonas</taxon>
    </lineage>
</organism>
<dbReference type="RefSeq" id="WP_191283195.1">
    <property type="nucleotide sequence ID" value="NZ_BNAI01000003.1"/>
</dbReference>
<dbReference type="EMBL" id="BNAI01000003">
    <property type="protein sequence ID" value="GHF17903.1"/>
    <property type="molecule type" value="Genomic_DNA"/>
</dbReference>
<evidence type="ECO:0000313" key="2">
    <source>
        <dbReference type="Proteomes" id="UP000617531"/>
    </source>
</evidence>
<dbReference type="AlphaFoldDB" id="A0A8J3GR81"/>
<sequence>MFELEVVNPLHWRVRIGPWQFRTWRTFFMKVPRGYRSPELIYEVARIADDDHLEGQLAAFDSEPEAKRYFALLEAEGRHGDLILNYVTLHSRLEDWSSNR</sequence>
<proteinExistence type="predicted"/>
<reference evidence="1" key="1">
    <citation type="journal article" date="2014" name="Int. J. Syst. Evol. Microbiol.">
        <title>Complete genome sequence of Corynebacterium casei LMG S-19264T (=DSM 44701T), isolated from a smear-ripened cheese.</title>
        <authorList>
            <consortium name="US DOE Joint Genome Institute (JGI-PGF)"/>
            <person name="Walter F."/>
            <person name="Albersmeier A."/>
            <person name="Kalinowski J."/>
            <person name="Ruckert C."/>
        </authorList>
    </citation>
    <scope>NUCLEOTIDE SEQUENCE</scope>
    <source>
        <strain evidence="1">CGMCC 1.16548</strain>
    </source>
</reference>
<dbReference type="Proteomes" id="UP000617531">
    <property type="component" value="Unassembled WGS sequence"/>
</dbReference>
<gene>
    <name evidence="1" type="ORF">GCM10011600_18490</name>
</gene>
<evidence type="ECO:0000313" key="1">
    <source>
        <dbReference type="EMBL" id="GHF17903.1"/>
    </source>
</evidence>